<comment type="similarity">
    <text evidence="1">Belongs to the LOB domain-containing protein family.</text>
</comment>
<evidence type="ECO:0000313" key="4">
    <source>
        <dbReference type="EMBL" id="KAK1683101.1"/>
    </source>
</evidence>
<sequence>MANSKQTMLPDAIYDDYDTPRKPPWTPPSGAAASPPPSPPTLRQSCAACKHQRRLCTANCILAPYFPADCPTRFRNAHRLFGVKNILRLLEEAGPENRDDCARSIIYESNARAEYPVHGCGGIARSLQDQWEREAAELDMLRRRLASCREICRLLQQPQPPYPPCVALPLATAAHEPKTFDDQGHARKKMRRANGQWRAEEDGNKKVI</sequence>
<dbReference type="EMBL" id="JAUUTY010000002">
    <property type="protein sequence ID" value="KAK1683101.1"/>
    <property type="molecule type" value="Genomic_DNA"/>
</dbReference>
<dbReference type="PANTHER" id="PTHR31301">
    <property type="entry name" value="LOB DOMAIN-CONTAINING PROTEIN 4-RELATED"/>
    <property type="match status" value="1"/>
</dbReference>
<dbReference type="InterPro" id="IPR004883">
    <property type="entry name" value="LOB"/>
</dbReference>
<proteinExistence type="inferred from homology"/>
<dbReference type="Pfam" id="PF03195">
    <property type="entry name" value="LOB"/>
    <property type="match status" value="1"/>
</dbReference>
<evidence type="ECO:0000313" key="5">
    <source>
        <dbReference type="Proteomes" id="UP001231189"/>
    </source>
</evidence>
<reference evidence="4" key="1">
    <citation type="submission" date="2023-07" db="EMBL/GenBank/DDBJ databases">
        <title>A chromosome-level genome assembly of Lolium multiflorum.</title>
        <authorList>
            <person name="Chen Y."/>
            <person name="Copetti D."/>
            <person name="Kolliker R."/>
            <person name="Studer B."/>
        </authorList>
    </citation>
    <scope>NUCLEOTIDE SEQUENCE</scope>
    <source>
        <strain evidence="4">02402/16</strain>
        <tissue evidence="4">Leaf</tissue>
    </source>
</reference>
<dbReference type="PROSITE" id="PS50891">
    <property type="entry name" value="LOB"/>
    <property type="match status" value="1"/>
</dbReference>
<dbReference type="PANTHER" id="PTHR31301:SF21">
    <property type="entry name" value="LOB DOMAIN-CONTAINING PROTEIN 27-RELATED"/>
    <property type="match status" value="1"/>
</dbReference>
<gene>
    <name evidence="4" type="ORF">QYE76_043949</name>
</gene>
<dbReference type="Proteomes" id="UP001231189">
    <property type="component" value="Unassembled WGS sequence"/>
</dbReference>
<dbReference type="AlphaFoldDB" id="A0AAD8WYD8"/>
<evidence type="ECO:0000256" key="1">
    <source>
        <dbReference type="ARBA" id="ARBA00005474"/>
    </source>
</evidence>
<keyword evidence="5" id="KW-1185">Reference proteome</keyword>
<feature type="region of interest" description="Disordered" evidence="2">
    <location>
        <begin position="177"/>
        <end position="208"/>
    </location>
</feature>
<protein>
    <recommendedName>
        <fullName evidence="3">LOB domain-containing protein</fullName>
    </recommendedName>
</protein>
<feature type="region of interest" description="Disordered" evidence="2">
    <location>
        <begin position="1"/>
        <end position="43"/>
    </location>
</feature>
<feature type="compositionally biased region" description="Basic and acidic residues" evidence="2">
    <location>
        <begin position="198"/>
        <end position="208"/>
    </location>
</feature>
<evidence type="ECO:0000256" key="2">
    <source>
        <dbReference type="SAM" id="MobiDB-lite"/>
    </source>
</evidence>
<feature type="domain" description="LOB" evidence="3">
    <location>
        <begin position="44"/>
        <end position="145"/>
    </location>
</feature>
<accession>A0AAD8WYD8</accession>
<comment type="caution">
    <text evidence="4">The sequence shown here is derived from an EMBL/GenBank/DDBJ whole genome shotgun (WGS) entry which is preliminary data.</text>
</comment>
<name>A0AAD8WYD8_LOLMU</name>
<organism evidence="4 5">
    <name type="scientific">Lolium multiflorum</name>
    <name type="common">Italian ryegrass</name>
    <name type="synonym">Lolium perenne subsp. multiflorum</name>
    <dbReference type="NCBI Taxonomy" id="4521"/>
    <lineage>
        <taxon>Eukaryota</taxon>
        <taxon>Viridiplantae</taxon>
        <taxon>Streptophyta</taxon>
        <taxon>Embryophyta</taxon>
        <taxon>Tracheophyta</taxon>
        <taxon>Spermatophyta</taxon>
        <taxon>Magnoliopsida</taxon>
        <taxon>Liliopsida</taxon>
        <taxon>Poales</taxon>
        <taxon>Poaceae</taxon>
        <taxon>BOP clade</taxon>
        <taxon>Pooideae</taxon>
        <taxon>Poodae</taxon>
        <taxon>Poeae</taxon>
        <taxon>Poeae Chloroplast Group 2 (Poeae type)</taxon>
        <taxon>Loliodinae</taxon>
        <taxon>Loliinae</taxon>
        <taxon>Lolium</taxon>
    </lineage>
</organism>
<evidence type="ECO:0000259" key="3">
    <source>
        <dbReference type="PROSITE" id="PS50891"/>
    </source>
</evidence>